<keyword evidence="1" id="KW-0472">Membrane</keyword>
<accession>A0AAN7K5I2</accession>
<proteinExistence type="predicted"/>
<dbReference type="Proteomes" id="UP001345219">
    <property type="component" value="Chromosome 5"/>
</dbReference>
<comment type="caution">
    <text evidence="2">The sequence shown here is derived from an EMBL/GenBank/DDBJ whole genome shotgun (WGS) entry which is preliminary data.</text>
</comment>
<sequence length="70" mass="8056">MWSCQCGVSLHTQNAWISLVAGEEPFFLISDLSMIETGVVVQFVVLAVMWIENVYRMELQMLANYKIPQF</sequence>
<organism evidence="2 3">
    <name type="scientific">Trapa incisa</name>
    <dbReference type="NCBI Taxonomy" id="236973"/>
    <lineage>
        <taxon>Eukaryota</taxon>
        <taxon>Viridiplantae</taxon>
        <taxon>Streptophyta</taxon>
        <taxon>Embryophyta</taxon>
        <taxon>Tracheophyta</taxon>
        <taxon>Spermatophyta</taxon>
        <taxon>Magnoliopsida</taxon>
        <taxon>eudicotyledons</taxon>
        <taxon>Gunneridae</taxon>
        <taxon>Pentapetalae</taxon>
        <taxon>rosids</taxon>
        <taxon>malvids</taxon>
        <taxon>Myrtales</taxon>
        <taxon>Lythraceae</taxon>
        <taxon>Trapa</taxon>
    </lineage>
</organism>
<keyword evidence="3" id="KW-1185">Reference proteome</keyword>
<evidence type="ECO:0000256" key="1">
    <source>
        <dbReference type="SAM" id="Phobius"/>
    </source>
</evidence>
<feature type="transmembrane region" description="Helical" evidence="1">
    <location>
        <begin position="26"/>
        <end position="51"/>
    </location>
</feature>
<name>A0AAN7K5I2_9MYRT</name>
<reference evidence="2 3" key="1">
    <citation type="journal article" date="2023" name="Hortic Res">
        <title>Pangenome of water caltrop reveals structural variations and asymmetric subgenome divergence after allopolyploidization.</title>
        <authorList>
            <person name="Zhang X."/>
            <person name="Chen Y."/>
            <person name="Wang L."/>
            <person name="Yuan Y."/>
            <person name="Fang M."/>
            <person name="Shi L."/>
            <person name="Lu R."/>
            <person name="Comes H.P."/>
            <person name="Ma Y."/>
            <person name="Chen Y."/>
            <person name="Huang G."/>
            <person name="Zhou Y."/>
            <person name="Zheng Z."/>
            <person name="Qiu Y."/>
        </authorList>
    </citation>
    <scope>NUCLEOTIDE SEQUENCE [LARGE SCALE GENOMIC DNA]</scope>
    <source>
        <tissue evidence="2">Roots</tissue>
    </source>
</reference>
<gene>
    <name evidence="2" type="ORF">SAY87_005239</name>
</gene>
<dbReference type="AlphaFoldDB" id="A0AAN7K5I2"/>
<evidence type="ECO:0000313" key="3">
    <source>
        <dbReference type="Proteomes" id="UP001345219"/>
    </source>
</evidence>
<dbReference type="EMBL" id="JAXIOK010000010">
    <property type="protein sequence ID" value="KAK4760346.1"/>
    <property type="molecule type" value="Genomic_DNA"/>
</dbReference>
<keyword evidence="1" id="KW-1133">Transmembrane helix</keyword>
<protein>
    <submittedName>
        <fullName evidence="2">Uncharacterized protein</fullName>
    </submittedName>
</protein>
<evidence type="ECO:0000313" key="2">
    <source>
        <dbReference type="EMBL" id="KAK4760346.1"/>
    </source>
</evidence>
<keyword evidence="1" id="KW-0812">Transmembrane</keyword>